<dbReference type="PANTHER" id="PTHR43441:SF11">
    <property type="entry name" value="RIBOSOMAL-PROTEIN-SERINE ACETYLTRANSFERASE"/>
    <property type="match status" value="1"/>
</dbReference>
<comment type="caution">
    <text evidence="2">The sequence shown here is derived from an EMBL/GenBank/DDBJ whole genome shotgun (WGS) entry which is preliminary data.</text>
</comment>
<sequence>MKNYFRLPVDKQIQFLHPTVEMAEELFQLVDSNRTYFRQFLDFVDETKTVADEEAYLKMKLKGEIEGTDRLFLIEYEGVLVGSIDLHYINKVHKRAEIGYMLAEAYTKKGIMRRAVHKVCALAFDDMGLNKLTIIADSENQPSNQVAKSCGFTFVATDRQEMCLYDELRDMNRYALLKQDK</sequence>
<dbReference type="Pfam" id="PF13302">
    <property type="entry name" value="Acetyltransf_3"/>
    <property type="match status" value="1"/>
</dbReference>
<dbReference type="CDD" id="cd04301">
    <property type="entry name" value="NAT_SF"/>
    <property type="match status" value="1"/>
</dbReference>
<dbReference type="PATRIC" id="fig|1158610.3.peg.2424"/>
<dbReference type="InterPro" id="IPR000182">
    <property type="entry name" value="GNAT_dom"/>
</dbReference>
<dbReference type="STRING" id="154621.RV11_GL003409"/>
<protein>
    <recommendedName>
        <fullName evidence="1">N-acetyltransferase domain-containing protein</fullName>
    </recommendedName>
</protein>
<organism evidence="2 3">
    <name type="scientific">Enterococcus phoeniculicola ATCC BAA-412</name>
    <dbReference type="NCBI Taxonomy" id="1158610"/>
    <lineage>
        <taxon>Bacteria</taxon>
        <taxon>Bacillati</taxon>
        <taxon>Bacillota</taxon>
        <taxon>Bacilli</taxon>
        <taxon>Lactobacillales</taxon>
        <taxon>Enterococcaceae</taxon>
        <taxon>Enterococcus</taxon>
    </lineage>
</organism>
<dbReference type="SUPFAM" id="SSF55729">
    <property type="entry name" value="Acyl-CoA N-acyltransferases (Nat)"/>
    <property type="match status" value="1"/>
</dbReference>
<dbReference type="OrthoDB" id="9784707at2"/>
<dbReference type="PANTHER" id="PTHR43441">
    <property type="entry name" value="RIBOSOMAL-PROTEIN-SERINE ACETYLTRANSFERASE"/>
    <property type="match status" value="1"/>
</dbReference>
<evidence type="ECO:0000313" key="2">
    <source>
        <dbReference type="EMBL" id="EOL42097.1"/>
    </source>
</evidence>
<dbReference type="HOGENOM" id="CLU_013985_3_0_9"/>
<dbReference type="Proteomes" id="UP000013785">
    <property type="component" value="Unassembled WGS sequence"/>
</dbReference>
<dbReference type="eggNOG" id="COG1670">
    <property type="taxonomic scope" value="Bacteria"/>
</dbReference>
<dbReference type="InterPro" id="IPR051908">
    <property type="entry name" value="Ribosomal_N-acetyltransferase"/>
</dbReference>
<dbReference type="EMBL" id="AJAT01000017">
    <property type="protein sequence ID" value="EOL42097.1"/>
    <property type="molecule type" value="Genomic_DNA"/>
</dbReference>
<dbReference type="GO" id="GO:0005737">
    <property type="term" value="C:cytoplasm"/>
    <property type="evidence" value="ECO:0007669"/>
    <property type="project" value="TreeGrafter"/>
</dbReference>
<dbReference type="AlphaFoldDB" id="R3W351"/>
<dbReference type="GO" id="GO:0008999">
    <property type="term" value="F:protein-N-terminal-alanine acetyltransferase activity"/>
    <property type="evidence" value="ECO:0007669"/>
    <property type="project" value="TreeGrafter"/>
</dbReference>
<feature type="domain" description="N-acetyltransferase" evidence="1">
    <location>
        <begin position="27"/>
        <end position="172"/>
    </location>
</feature>
<accession>R3W351</accession>
<dbReference type="Gene3D" id="3.40.630.30">
    <property type="match status" value="1"/>
</dbReference>
<dbReference type="InterPro" id="IPR016181">
    <property type="entry name" value="Acyl_CoA_acyltransferase"/>
</dbReference>
<evidence type="ECO:0000313" key="3">
    <source>
        <dbReference type="Proteomes" id="UP000013785"/>
    </source>
</evidence>
<reference evidence="2 3" key="1">
    <citation type="submission" date="2013-02" db="EMBL/GenBank/DDBJ databases">
        <title>The Genome Sequence of Enterococcus phoeniculicola BAA-412.</title>
        <authorList>
            <consortium name="The Broad Institute Genome Sequencing Platform"/>
            <consortium name="The Broad Institute Genome Sequencing Center for Infectious Disease"/>
            <person name="Earl A.M."/>
            <person name="Gilmore M.S."/>
            <person name="Lebreton F."/>
            <person name="Walker B."/>
            <person name="Young S.K."/>
            <person name="Zeng Q."/>
            <person name="Gargeya S."/>
            <person name="Fitzgerald M."/>
            <person name="Haas B."/>
            <person name="Abouelleil A."/>
            <person name="Alvarado L."/>
            <person name="Arachchi H.M."/>
            <person name="Berlin A.M."/>
            <person name="Chapman S.B."/>
            <person name="Dewar J."/>
            <person name="Goldberg J."/>
            <person name="Griggs A."/>
            <person name="Gujja S."/>
            <person name="Hansen M."/>
            <person name="Howarth C."/>
            <person name="Imamovic A."/>
            <person name="Larimer J."/>
            <person name="McCowan C."/>
            <person name="Murphy C."/>
            <person name="Neiman D."/>
            <person name="Pearson M."/>
            <person name="Priest M."/>
            <person name="Roberts A."/>
            <person name="Saif S."/>
            <person name="Shea T."/>
            <person name="Sisk P."/>
            <person name="Sykes S."/>
            <person name="Wortman J."/>
            <person name="Nusbaum C."/>
            <person name="Birren B."/>
        </authorList>
    </citation>
    <scope>NUCLEOTIDE SEQUENCE [LARGE SCALE GENOMIC DNA]</scope>
    <source>
        <strain evidence="2 3">ATCC BAA-412</strain>
    </source>
</reference>
<dbReference type="RefSeq" id="WP_010769089.1">
    <property type="nucleotide sequence ID" value="NZ_ASWE01000001.1"/>
</dbReference>
<proteinExistence type="predicted"/>
<name>R3W351_9ENTE</name>
<keyword evidence="3" id="KW-1185">Reference proteome</keyword>
<dbReference type="GO" id="GO:1990189">
    <property type="term" value="F:protein N-terminal-serine acetyltransferase activity"/>
    <property type="evidence" value="ECO:0007669"/>
    <property type="project" value="TreeGrafter"/>
</dbReference>
<dbReference type="PROSITE" id="PS51186">
    <property type="entry name" value="GNAT"/>
    <property type="match status" value="1"/>
</dbReference>
<evidence type="ECO:0000259" key="1">
    <source>
        <dbReference type="PROSITE" id="PS51186"/>
    </source>
</evidence>
<gene>
    <name evidence="2" type="ORF">UC3_02445</name>
</gene>